<dbReference type="SMART" id="SM01305">
    <property type="entry name" value="RESP18"/>
    <property type="match status" value="1"/>
</dbReference>
<dbReference type="RefSeq" id="XP_008585702.1">
    <property type="nucleotide sequence ID" value="XM_008587480.1"/>
</dbReference>
<evidence type="ECO:0000313" key="5">
    <source>
        <dbReference type="Proteomes" id="UP000694923"/>
    </source>
</evidence>
<evidence type="ECO:0000256" key="3">
    <source>
        <dbReference type="SAM" id="SignalP"/>
    </source>
</evidence>
<evidence type="ECO:0000313" key="6">
    <source>
        <dbReference type="RefSeq" id="XP_008585702.1"/>
    </source>
</evidence>
<dbReference type="Pfam" id="PF14948">
    <property type="entry name" value="RESP18"/>
    <property type="match status" value="1"/>
</dbReference>
<keyword evidence="3" id="KW-0732">Signal</keyword>
<accession>A0ABM0RYL1</accession>
<dbReference type="InterPro" id="IPR024833">
    <property type="entry name" value="RESP18"/>
</dbReference>
<dbReference type="GeneID" id="103603012"/>
<dbReference type="InterPro" id="IPR029403">
    <property type="entry name" value="RESP18_dom"/>
</dbReference>
<keyword evidence="2" id="KW-0968">Cytoplasmic vesicle</keyword>
<evidence type="ECO:0000256" key="1">
    <source>
        <dbReference type="ARBA" id="ARBA00004398"/>
    </source>
</evidence>
<dbReference type="PANTHER" id="PTHR17314">
    <property type="entry name" value="REGULATED ENDOCRINE SPECIFIC PROTEIN 18"/>
    <property type="match status" value="1"/>
</dbReference>
<dbReference type="Proteomes" id="UP000694923">
    <property type="component" value="Unplaced"/>
</dbReference>
<evidence type="ECO:0000259" key="4">
    <source>
        <dbReference type="Pfam" id="PF14948"/>
    </source>
</evidence>
<reference evidence="6" key="1">
    <citation type="submission" date="2025-08" db="UniProtKB">
        <authorList>
            <consortium name="RefSeq"/>
        </authorList>
    </citation>
    <scope>IDENTIFICATION</scope>
</reference>
<evidence type="ECO:0000256" key="2">
    <source>
        <dbReference type="ARBA" id="ARBA00023329"/>
    </source>
</evidence>
<comment type="subcellular location">
    <subcellularLocation>
        <location evidence="1">Cytoplasmic vesicle</location>
        <location evidence="1">Secretory vesicle</location>
    </subcellularLocation>
</comment>
<proteinExistence type="predicted"/>
<feature type="domain" description="RESP18" evidence="4">
    <location>
        <begin position="21"/>
        <end position="123"/>
    </location>
</feature>
<sequence>MWVAFRVSAHLNLHGLLFAYGQSQVGVGQVWPLQGFTTPVFQHLQIVLQQIVPQGLFWKDDIAQDVMTQKMEHISRLQLQDPCLTGGKAVFPTKTTGVRGKQEEKLQLLLPKSPMAKVNKQQCFTSKVVLKALKQEVVKPVKVGWLIKDLNRSRYEHL</sequence>
<gene>
    <name evidence="6" type="primary">RESP18</name>
</gene>
<protein>
    <submittedName>
        <fullName evidence="6">Regulated endocrine-specific protein 18</fullName>
    </submittedName>
</protein>
<feature type="signal peptide" evidence="3">
    <location>
        <begin position="1"/>
        <end position="28"/>
    </location>
</feature>
<organism evidence="5 6">
    <name type="scientific">Galeopterus variegatus</name>
    <name type="common">Malayan flying lemur</name>
    <name type="synonym">Cynocephalus variegatus</name>
    <dbReference type="NCBI Taxonomy" id="482537"/>
    <lineage>
        <taxon>Eukaryota</taxon>
        <taxon>Metazoa</taxon>
        <taxon>Chordata</taxon>
        <taxon>Craniata</taxon>
        <taxon>Vertebrata</taxon>
        <taxon>Euteleostomi</taxon>
        <taxon>Mammalia</taxon>
        <taxon>Eutheria</taxon>
        <taxon>Euarchontoglires</taxon>
        <taxon>Dermoptera</taxon>
        <taxon>Cynocephalidae</taxon>
        <taxon>Galeopterus</taxon>
    </lineage>
</organism>
<dbReference type="PANTHER" id="PTHR17314:SF0">
    <property type="entry name" value="REGULATED ENDOCRINE-SPECIFIC PROTEIN 18"/>
    <property type="match status" value="1"/>
</dbReference>
<keyword evidence="5" id="KW-1185">Reference proteome</keyword>
<name>A0ABM0RYL1_GALVR</name>
<feature type="chain" id="PRO_5047321068" evidence="3">
    <location>
        <begin position="29"/>
        <end position="158"/>
    </location>
</feature>